<dbReference type="EMBL" id="CAJOBH010002871">
    <property type="protein sequence ID" value="CAF3927071.1"/>
    <property type="molecule type" value="Genomic_DNA"/>
</dbReference>
<dbReference type="Proteomes" id="UP000663834">
    <property type="component" value="Unassembled WGS sequence"/>
</dbReference>
<evidence type="ECO:0000313" key="2">
    <source>
        <dbReference type="EMBL" id="CAF1381366.1"/>
    </source>
</evidence>
<accession>A0A815JNG0</accession>
<name>A0A815JNG0_9BILA</name>
<evidence type="ECO:0000313" key="3">
    <source>
        <dbReference type="EMBL" id="CAF3927071.1"/>
    </source>
</evidence>
<dbReference type="Proteomes" id="UP000681967">
    <property type="component" value="Unassembled WGS sequence"/>
</dbReference>
<feature type="compositionally biased region" description="Polar residues" evidence="1">
    <location>
        <begin position="69"/>
        <end position="111"/>
    </location>
</feature>
<proteinExistence type="predicted"/>
<gene>
    <name evidence="3" type="ORF">BYL167_LOCUS9801</name>
    <name evidence="2" type="ORF">KQP761_LOCUS8732</name>
</gene>
<comment type="caution">
    <text evidence="2">The sequence shown here is derived from an EMBL/GenBank/DDBJ whole genome shotgun (WGS) entry which is preliminary data.</text>
</comment>
<reference evidence="2" key="1">
    <citation type="submission" date="2021-02" db="EMBL/GenBank/DDBJ databases">
        <authorList>
            <person name="Nowell W R."/>
        </authorList>
    </citation>
    <scope>NUCLEOTIDE SEQUENCE</scope>
</reference>
<evidence type="ECO:0000256" key="1">
    <source>
        <dbReference type="SAM" id="MobiDB-lite"/>
    </source>
</evidence>
<feature type="region of interest" description="Disordered" evidence="1">
    <location>
        <begin position="61"/>
        <end position="111"/>
    </location>
</feature>
<protein>
    <submittedName>
        <fullName evidence="2">Uncharacterized protein</fullName>
    </submittedName>
</protein>
<dbReference type="AlphaFoldDB" id="A0A815JNG0"/>
<sequence>MELSFNNKEKMNDSGSTFLPNISHVNSAEAFRTSNVNQSTSDVVVEEEKIHELLDKAISSTRIEDDNNGTDQNVQKKNKIGNQSQRNSNDRGASNSSFTQPARQQFTPHAIRTTSLNSSCILKSPTIRLSSGSSVMLNQNRRNCDDLHSGTMSEQVKQNKMRLQALPKYGSLERDVKFFARRSSPNASFSMRQLRNAFGMSIQQPRYRQSLSNRNISALGEKLKTISSDKNASSDYETDYINTVQYNDNEII</sequence>
<organism evidence="2 4">
    <name type="scientific">Rotaria magnacalcarata</name>
    <dbReference type="NCBI Taxonomy" id="392030"/>
    <lineage>
        <taxon>Eukaryota</taxon>
        <taxon>Metazoa</taxon>
        <taxon>Spiralia</taxon>
        <taxon>Gnathifera</taxon>
        <taxon>Rotifera</taxon>
        <taxon>Eurotatoria</taxon>
        <taxon>Bdelloidea</taxon>
        <taxon>Philodinida</taxon>
        <taxon>Philodinidae</taxon>
        <taxon>Rotaria</taxon>
    </lineage>
</organism>
<evidence type="ECO:0000313" key="4">
    <source>
        <dbReference type="Proteomes" id="UP000663834"/>
    </source>
</evidence>
<dbReference type="EMBL" id="CAJNOW010003418">
    <property type="protein sequence ID" value="CAF1381366.1"/>
    <property type="molecule type" value="Genomic_DNA"/>
</dbReference>